<dbReference type="EMBL" id="CP071793">
    <property type="protein sequence ID" value="QTD49317.1"/>
    <property type="molecule type" value="Genomic_DNA"/>
</dbReference>
<reference evidence="1" key="1">
    <citation type="submission" date="2021-03" db="EMBL/GenBank/DDBJ databases">
        <title>Acanthopleuribacteraceae sp. M133.</title>
        <authorList>
            <person name="Wang G."/>
        </authorList>
    </citation>
    <scope>NUCLEOTIDE SEQUENCE</scope>
    <source>
        <strain evidence="1">M133</strain>
    </source>
</reference>
<dbReference type="KEGG" id="scor:J3U87_27340"/>
<proteinExistence type="predicted"/>
<evidence type="ECO:0000313" key="2">
    <source>
        <dbReference type="Proteomes" id="UP000663929"/>
    </source>
</evidence>
<dbReference type="InterPro" id="IPR011044">
    <property type="entry name" value="Quino_amine_DH_bsu"/>
</dbReference>
<keyword evidence="2" id="KW-1185">Reference proteome</keyword>
<dbReference type="RefSeq" id="WP_237378954.1">
    <property type="nucleotide sequence ID" value="NZ_CP071793.1"/>
</dbReference>
<dbReference type="Proteomes" id="UP000663929">
    <property type="component" value="Chromosome"/>
</dbReference>
<sequence length="514" mass="58167">MKSVYFLLTTFSLCAFGGIVIPVTVPDGDHRTMEEDFPLSLYVDYGPHEPINHPTIVETSLPMIEILQRNGAYGHIDANETQLPYAPGSVDDDLLAALDFDHDGDGIYWYVDGSRNVFYKNTAQGIERTWRLWGHFAFSEIATTPDSDYVWVYDACRGDLLRLHKRFPWCFTRYDFDRPMEINGLAVDETSVYVVDTSLGDNVIYQFEMGHFSLDFVSSWQVLGFENDLITDIDLMPDDSILIATTHPDLSLVLVEDKHKERVSPIENAAELALVELISLPEDVKQPSGIWRSAQGQWFLTTDQAEVFELDEDFQSVGQFDVDYQNVQCNQGCTEGISGDDANVYVLTDEGYVARYERDMDTYQYREEFDVAYPGNDGETLSFSGLTHRADSNSFFLLSDGAEDQEDILLEVDAAFNELSRRTLSYQGEVEGSIFDYDAAGVQYYDGKIYALSYAYKDLLEISLDGEIQRTFGIDPTILREPSGLFIQDDRVYVVGDHENNEPTPPVAVFALPQ</sequence>
<gene>
    <name evidence="1" type="ORF">J3U87_27340</name>
</gene>
<evidence type="ECO:0000313" key="1">
    <source>
        <dbReference type="EMBL" id="QTD49317.1"/>
    </source>
</evidence>
<dbReference type="AlphaFoldDB" id="A0A8A4TIJ8"/>
<dbReference type="SUPFAM" id="SSF50969">
    <property type="entry name" value="YVTN repeat-like/Quinoprotein amine dehydrogenase"/>
    <property type="match status" value="1"/>
</dbReference>
<protein>
    <submittedName>
        <fullName evidence="1">Uncharacterized protein</fullName>
    </submittedName>
</protein>
<organism evidence="1 2">
    <name type="scientific">Sulfidibacter corallicola</name>
    <dbReference type="NCBI Taxonomy" id="2818388"/>
    <lineage>
        <taxon>Bacteria</taxon>
        <taxon>Pseudomonadati</taxon>
        <taxon>Acidobacteriota</taxon>
        <taxon>Holophagae</taxon>
        <taxon>Acanthopleuribacterales</taxon>
        <taxon>Acanthopleuribacteraceae</taxon>
        <taxon>Sulfidibacter</taxon>
    </lineage>
</organism>
<dbReference type="SUPFAM" id="SSF63829">
    <property type="entry name" value="Calcium-dependent phosphotriesterase"/>
    <property type="match status" value="1"/>
</dbReference>
<accession>A0A8A4TIJ8</accession>
<name>A0A8A4TIJ8_SULCO</name>